<sequence>MADSKNTGQPEDTRPIPDWIDAALLQQALRNGGEENFQVTDISVSYATSPGDNYGSTIYRAKATLSDGGQRSFIVKGPAPGANISSLATELGVFRRETLMLAEVIPKMEALLEEAAPGRYPPLAPRCYHHGTSPVEFLVLEDLAPPGFKMADRKRGLGLKHSLLALRTLARFHAASYTVLQREPGLAEKLDNIWRTMSLGLTGYVDALIRGAAEVCRSWPGFQEYAERLEKFKKVAMDTYVKLNEPQPEAFNVITHGDYWIINFLFRYEDGVPTDIRALDYQMTRVASPAVDLTYFFASSVRDEVHARHQDMLLRKYHLEFRNTMELLGQEAPPLEALRSALDFHGSFSLFVALAKPILVAERGNNTEAMMTGDHSQLLPLYQHPDVEKWLQRVIPDYARRGWLPELS</sequence>
<protein>
    <recommendedName>
        <fullName evidence="1">CHK kinase-like domain-containing protein</fullName>
    </recommendedName>
</protein>
<dbReference type="InterPro" id="IPR015897">
    <property type="entry name" value="CHK_kinase-like"/>
</dbReference>
<dbReference type="SUPFAM" id="SSF56112">
    <property type="entry name" value="Protein kinase-like (PK-like)"/>
    <property type="match status" value="1"/>
</dbReference>
<comment type="caution">
    <text evidence="2">The sequence shown here is derived from an EMBL/GenBank/DDBJ whole genome shotgun (WGS) entry which is preliminary data.</text>
</comment>
<name>A0AAN9VT30_9ORTH</name>
<dbReference type="Proteomes" id="UP001378592">
    <property type="component" value="Unassembled WGS sequence"/>
</dbReference>
<dbReference type="InterPro" id="IPR011009">
    <property type="entry name" value="Kinase-like_dom_sf"/>
</dbReference>
<dbReference type="EMBL" id="JAZDUA010000078">
    <property type="protein sequence ID" value="KAK7869211.1"/>
    <property type="molecule type" value="Genomic_DNA"/>
</dbReference>
<gene>
    <name evidence="2" type="ORF">R5R35_001153</name>
</gene>
<feature type="domain" description="CHK kinase-like" evidence="1">
    <location>
        <begin position="138"/>
        <end position="327"/>
    </location>
</feature>
<dbReference type="Pfam" id="PF02958">
    <property type="entry name" value="EcKL"/>
    <property type="match status" value="1"/>
</dbReference>
<keyword evidence="3" id="KW-1185">Reference proteome</keyword>
<dbReference type="SMART" id="SM00587">
    <property type="entry name" value="CHK"/>
    <property type="match status" value="1"/>
</dbReference>
<accession>A0AAN9VT30</accession>
<evidence type="ECO:0000259" key="1">
    <source>
        <dbReference type="SMART" id="SM00587"/>
    </source>
</evidence>
<dbReference type="PANTHER" id="PTHR11012:SF56">
    <property type="entry name" value="CHK KINASE-LIKE DOMAIN-CONTAINING PROTEIN-RELATED"/>
    <property type="match status" value="1"/>
</dbReference>
<evidence type="ECO:0000313" key="2">
    <source>
        <dbReference type="EMBL" id="KAK7869211.1"/>
    </source>
</evidence>
<dbReference type="InterPro" id="IPR004119">
    <property type="entry name" value="EcKL"/>
</dbReference>
<organism evidence="2 3">
    <name type="scientific">Gryllus longicercus</name>
    <dbReference type="NCBI Taxonomy" id="2509291"/>
    <lineage>
        <taxon>Eukaryota</taxon>
        <taxon>Metazoa</taxon>
        <taxon>Ecdysozoa</taxon>
        <taxon>Arthropoda</taxon>
        <taxon>Hexapoda</taxon>
        <taxon>Insecta</taxon>
        <taxon>Pterygota</taxon>
        <taxon>Neoptera</taxon>
        <taxon>Polyneoptera</taxon>
        <taxon>Orthoptera</taxon>
        <taxon>Ensifera</taxon>
        <taxon>Gryllidea</taxon>
        <taxon>Grylloidea</taxon>
        <taxon>Gryllidae</taxon>
        <taxon>Gryllinae</taxon>
        <taxon>Gryllus</taxon>
    </lineage>
</organism>
<dbReference type="Gene3D" id="3.90.1200.10">
    <property type="match status" value="1"/>
</dbReference>
<dbReference type="AlphaFoldDB" id="A0AAN9VT30"/>
<evidence type="ECO:0000313" key="3">
    <source>
        <dbReference type="Proteomes" id="UP001378592"/>
    </source>
</evidence>
<reference evidence="2 3" key="1">
    <citation type="submission" date="2024-03" db="EMBL/GenBank/DDBJ databases">
        <title>The genome assembly and annotation of the cricket Gryllus longicercus Weissman &amp; Gray.</title>
        <authorList>
            <person name="Szrajer S."/>
            <person name="Gray D."/>
            <person name="Ylla G."/>
        </authorList>
    </citation>
    <scope>NUCLEOTIDE SEQUENCE [LARGE SCALE GENOMIC DNA]</scope>
    <source>
        <strain evidence="2">DAG 2021-001</strain>
        <tissue evidence="2">Whole body minus gut</tissue>
    </source>
</reference>
<proteinExistence type="predicted"/>
<dbReference type="PANTHER" id="PTHR11012">
    <property type="entry name" value="PROTEIN KINASE-LIKE DOMAIN-CONTAINING"/>
    <property type="match status" value="1"/>
</dbReference>